<proteinExistence type="inferred from homology"/>
<dbReference type="CDD" id="cd16432">
    <property type="entry name" value="CheB_Rec"/>
    <property type="match status" value="1"/>
</dbReference>
<dbReference type="PIRSF" id="PIRSF000876">
    <property type="entry name" value="RR_chemtxs_CheB"/>
    <property type="match status" value="1"/>
</dbReference>
<comment type="PTM">
    <text evidence="5">Phosphorylated by CheA. Phosphorylation of the N-terminal regulatory domain activates the methylesterase activity.</text>
</comment>
<dbReference type="GO" id="GO:0006935">
    <property type="term" value="P:chemotaxis"/>
    <property type="evidence" value="ECO:0007669"/>
    <property type="project" value="UniProtKB-UniRule"/>
</dbReference>
<evidence type="ECO:0000256" key="7">
    <source>
        <dbReference type="PROSITE-ProRule" id="PRU00169"/>
    </source>
</evidence>
<dbReference type="GO" id="GO:0008984">
    <property type="term" value="F:protein-glutamate methylesterase activity"/>
    <property type="evidence" value="ECO:0007669"/>
    <property type="project" value="UniProtKB-UniRule"/>
</dbReference>
<keyword evidence="2 5" id="KW-0145">Chemotaxis</keyword>
<protein>
    <recommendedName>
        <fullName evidence="5">Protein-glutamate methylesterase/protein-glutamine glutaminase</fullName>
        <ecNumber evidence="5">3.1.1.61</ecNumber>
        <ecNumber evidence="5">3.5.1.44</ecNumber>
    </recommendedName>
</protein>
<feature type="modified residue" description="4-aspartylphosphate" evidence="5 7">
    <location>
        <position position="53"/>
    </location>
</feature>
<evidence type="ECO:0000256" key="1">
    <source>
        <dbReference type="ARBA" id="ARBA00022490"/>
    </source>
</evidence>
<dbReference type="SUPFAM" id="SSF52172">
    <property type="entry name" value="CheY-like"/>
    <property type="match status" value="1"/>
</dbReference>
<sequence length="351" mass="37733">MISVLVVDDSAMMRRYLTRIFEEAGDFQVRTARNGEVALELLAEETPDVVTLDINMPAMDGLTCLSHIMTQKPCPVVMVSSLTEKGALSTLEALELGAVDYIAKPGGTVSHNMQTIAEELLAKVRAAASSRPRTRQCPVAAQFEEQPPVIQEASTEEAEGLVLVGVSTGGPSALESLLSGLSSQQSWPLVIAQHMPATFTGVLAKRLDGLCALPVREVNKPTPLLAGHVYMAQGDKDIEIRRRAGRLMAVPCPQDAKRPWHPSAERMVESAMEVLDAKQLVGLLLTGMGDDGAQAMYQLNQAGGRTLAESEDSCVVYGMPRALVELGGADEVLPVEDMPAQLKRWLPATTH</sequence>
<dbReference type="GO" id="GO:0000156">
    <property type="term" value="F:phosphorelay response regulator activity"/>
    <property type="evidence" value="ECO:0007669"/>
    <property type="project" value="InterPro"/>
</dbReference>
<dbReference type="PANTHER" id="PTHR42872:SF6">
    <property type="entry name" value="PROTEIN-GLUTAMATE METHYLESTERASE_PROTEIN-GLUTAMINE GLUTAMINASE"/>
    <property type="match status" value="1"/>
</dbReference>
<dbReference type="EC" id="3.1.1.61" evidence="5"/>
<dbReference type="AlphaFoldDB" id="A0A1I1FN44"/>
<evidence type="ECO:0000256" key="5">
    <source>
        <dbReference type="HAMAP-Rule" id="MF_00099"/>
    </source>
</evidence>
<feature type="active site" evidence="5 6">
    <location>
        <position position="167"/>
    </location>
</feature>
<dbReference type="SMART" id="SM00448">
    <property type="entry name" value="REC"/>
    <property type="match status" value="1"/>
</dbReference>
<dbReference type="InterPro" id="IPR035909">
    <property type="entry name" value="CheB_C"/>
</dbReference>
<dbReference type="GO" id="GO:0005737">
    <property type="term" value="C:cytoplasm"/>
    <property type="evidence" value="ECO:0007669"/>
    <property type="project" value="UniProtKB-SubCell"/>
</dbReference>
<comment type="function">
    <text evidence="5">Involved in chemotaxis. Part of a chemotaxis signal transduction system that modulates chemotaxis in response to various stimuli. Catalyzes the demethylation of specific methylglutamate residues introduced into the chemoreceptors (methyl-accepting chemotaxis proteins or MCP) by CheR. Also mediates the irreversible deamidation of specific glutamine residues to glutamic acid.</text>
</comment>
<comment type="subcellular location">
    <subcellularLocation>
        <location evidence="5">Cytoplasm</location>
    </subcellularLocation>
</comment>
<dbReference type="RefSeq" id="WP_091960379.1">
    <property type="nucleotide sequence ID" value="NZ_FOLH01000002.1"/>
</dbReference>
<dbReference type="Proteomes" id="UP000199058">
    <property type="component" value="Unassembled WGS sequence"/>
</dbReference>
<comment type="similarity">
    <text evidence="5">Belongs to the CheB family.</text>
</comment>
<dbReference type="EC" id="3.5.1.44" evidence="5"/>
<comment type="domain">
    <text evidence="5">Contains a C-terminal catalytic domain, and an N-terminal region which modulates catalytic activity.</text>
</comment>
<name>A0A1I1FN44_9GAMM</name>
<keyword evidence="11" id="KW-1185">Reference proteome</keyword>
<evidence type="ECO:0000313" key="10">
    <source>
        <dbReference type="EMBL" id="SFC00412.1"/>
    </source>
</evidence>
<feature type="active site" evidence="5 6">
    <location>
        <position position="291"/>
    </location>
</feature>
<evidence type="ECO:0000256" key="3">
    <source>
        <dbReference type="ARBA" id="ARBA00022801"/>
    </source>
</evidence>
<comment type="catalytic activity">
    <reaction evidence="4 5">
        <text>[protein]-L-glutamate 5-O-methyl ester + H2O = L-glutamyl-[protein] + methanol + H(+)</text>
        <dbReference type="Rhea" id="RHEA:23236"/>
        <dbReference type="Rhea" id="RHEA-COMP:10208"/>
        <dbReference type="Rhea" id="RHEA-COMP:10311"/>
        <dbReference type="ChEBI" id="CHEBI:15377"/>
        <dbReference type="ChEBI" id="CHEBI:15378"/>
        <dbReference type="ChEBI" id="CHEBI:17790"/>
        <dbReference type="ChEBI" id="CHEBI:29973"/>
        <dbReference type="ChEBI" id="CHEBI:82795"/>
        <dbReference type="EC" id="3.1.1.61"/>
    </reaction>
</comment>
<dbReference type="PROSITE" id="PS50110">
    <property type="entry name" value="RESPONSE_REGULATORY"/>
    <property type="match status" value="1"/>
</dbReference>
<dbReference type="SUPFAM" id="SSF52738">
    <property type="entry name" value="Methylesterase CheB, C-terminal domain"/>
    <property type="match status" value="1"/>
</dbReference>
<keyword evidence="3 5" id="KW-0378">Hydrolase</keyword>
<dbReference type="NCBIfam" id="NF001965">
    <property type="entry name" value="PRK00742.1"/>
    <property type="match status" value="1"/>
</dbReference>
<dbReference type="GO" id="GO:0050568">
    <property type="term" value="F:protein-glutamine glutaminase activity"/>
    <property type="evidence" value="ECO:0007669"/>
    <property type="project" value="UniProtKB-UniRule"/>
</dbReference>
<evidence type="ECO:0000256" key="6">
    <source>
        <dbReference type="PROSITE-ProRule" id="PRU00050"/>
    </source>
</evidence>
<dbReference type="Gene3D" id="3.40.50.180">
    <property type="entry name" value="Methylesterase CheB, C-terminal domain"/>
    <property type="match status" value="1"/>
</dbReference>
<evidence type="ECO:0000256" key="2">
    <source>
        <dbReference type="ARBA" id="ARBA00022500"/>
    </source>
</evidence>
<dbReference type="InterPro" id="IPR000673">
    <property type="entry name" value="Sig_transdc_resp-reg_Me-estase"/>
</dbReference>
<dbReference type="CDD" id="cd17541">
    <property type="entry name" value="REC_CheB-like"/>
    <property type="match status" value="1"/>
</dbReference>
<feature type="active site" evidence="5 6">
    <location>
        <position position="194"/>
    </location>
</feature>
<dbReference type="InterPro" id="IPR011006">
    <property type="entry name" value="CheY-like_superfamily"/>
</dbReference>
<gene>
    <name evidence="5" type="primary">cheB</name>
    <name evidence="10" type="ORF">SAMN05660443_1098</name>
</gene>
<evidence type="ECO:0000259" key="9">
    <source>
        <dbReference type="PROSITE" id="PS50122"/>
    </source>
</evidence>
<organism evidence="10 11">
    <name type="scientific">Marinospirillum celere</name>
    <dbReference type="NCBI Taxonomy" id="1122252"/>
    <lineage>
        <taxon>Bacteria</taxon>
        <taxon>Pseudomonadati</taxon>
        <taxon>Pseudomonadota</taxon>
        <taxon>Gammaproteobacteria</taxon>
        <taxon>Oceanospirillales</taxon>
        <taxon>Oceanospirillaceae</taxon>
        <taxon>Marinospirillum</taxon>
    </lineage>
</organism>
<evidence type="ECO:0000259" key="8">
    <source>
        <dbReference type="PROSITE" id="PS50110"/>
    </source>
</evidence>
<dbReference type="PANTHER" id="PTHR42872">
    <property type="entry name" value="PROTEIN-GLUTAMATE METHYLESTERASE/PROTEIN-GLUTAMINE GLUTAMINASE"/>
    <property type="match status" value="1"/>
</dbReference>
<evidence type="ECO:0000313" key="11">
    <source>
        <dbReference type="Proteomes" id="UP000199058"/>
    </source>
</evidence>
<feature type="domain" description="Response regulatory" evidence="8">
    <location>
        <begin position="3"/>
        <end position="119"/>
    </location>
</feature>
<dbReference type="STRING" id="1122252.SAMN05660443_1098"/>
<comment type="catalytic activity">
    <reaction evidence="5">
        <text>L-glutaminyl-[protein] + H2O = L-glutamyl-[protein] + NH4(+)</text>
        <dbReference type="Rhea" id="RHEA:16441"/>
        <dbReference type="Rhea" id="RHEA-COMP:10207"/>
        <dbReference type="Rhea" id="RHEA-COMP:10208"/>
        <dbReference type="ChEBI" id="CHEBI:15377"/>
        <dbReference type="ChEBI" id="CHEBI:28938"/>
        <dbReference type="ChEBI" id="CHEBI:29973"/>
        <dbReference type="ChEBI" id="CHEBI:30011"/>
        <dbReference type="EC" id="3.5.1.44"/>
    </reaction>
</comment>
<dbReference type="Pfam" id="PF01339">
    <property type="entry name" value="CheB_methylest"/>
    <property type="match status" value="1"/>
</dbReference>
<feature type="domain" description="CheB-type methylesterase" evidence="9">
    <location>
        <begin position="155"/>
        <end position="349"/>
    </location>
</feature>
<dbReference type="EMBL" id="FOLH01000002">
    <property type="protein sequence ID" value="SFC00412.1"/>
    <property type="molecule type" value="Genomic_DNA"/>
</dbReference>
<keyword evidence="5 7" id="KW-0597">Phosphoprotein</keyword>
<dbReference type="PROSITE" id="PS50122">
    <property type="entry name" value="CHEB"/>
    <property type="match status" value="1"/>
</dbReference>
<dbReference type="InterPro" id="IPR008248">
    <property type="entry name" value="CheB-like"/>
</dbReference>
<dbReference type="InterPro" id="IPR001789">
    <property type="entry name" value="Sig_transdc_resp-reg_receiver"/>
</dbReference>
<reference evidence="10 11" key="1">
    <citation type="submission" date="2016-10" db="EMBL/GenBank/DDBJ databases">
        <authorList>
            <person name="de Groot N.N."/>
        </authorList>
    </citation>
    <scope>NUCLEOTIDE SEQUENCE [LARGE SCALE GENOMIC DNA]</scope>
    <source>
        <strain evidence="10 11">DSM 18438</strain>
    </source>
</reference>
<accession>A0A1I1FN44</accession>
<dbReference type="Pfam" id="PF00072">
    <property type="entry name" value="Response_reg"/>
    <property type="match status" value="1"/>
</dbReference>
<dbReference type="Gene3D" id="3.40.50.2300">
    <property type="match status" value="1"/>
</dbReference>
<keyword evidence="1 5" id="KW-0963">Cytoplasm</keyword>
<dbReference type="HAMAP" id="MF_00099">
    <property type="entry name" value="CheB_chemtxs"/>
    <property type="match status" value="1"/>
</dbReference>
<dbReference type="OrthoDB" id="9793421at2"/>
<evidence type="ECO:0000256" key="4">
    <source>
        <dbReference type="ARBA" id="ARBA00048267"/>
    </source>
</evidence>